<dbReference type="AlphaFoldDB" id="A0A8J3ZDX7"/>
<comment type="caution">
    <text evidence="2">The sequence shown here is derived from an EMBL/GenBank/DDBJ whole genome shotgun (WGS) entry which is preliminary data.</text>
</comment>
<proteinExistence type="predicted"/>
<dbReference type="EMBL" id="BOPG01000077">
    <property type="protein sequence ID" value="GIJ62404.1"/>
    <property type="molecule type" value="Genomic_DNA"/>
</dbReference>
<accession>A0A8J3ZDX7</accession>
<feature type="transmembrane region" description="Helical" evidence="1">
    <location>
        <begin position="34"/>
        <end position="51"/>
    </location>
</feature>
<evidence type="ECO:0000256" key="1">
    <source>
        <dbReference type="SAM" id="Phobius"/>
    </source>
</evidence>
<keyword evidence="1" id="KW-1133">Transmembrane helix</keyword>
<reference evidence="2" key="1">
    <citation type="submission" date="2021-01" db="EMBL/GenBank/DDBJ databases">
        <title>Whole genome shotgun sequence of Virgisporangium aurantiacum NBRC 16421.</title>
        <authorList>
            <person name="Komaki H."/>
            <person name="Tamura T."/>
        </authorList>
    </citation>
    <scope>NUCLEOTIDE SEQUENCE</scope>
    <source>
        <strain evidence="2">NBRC 16421</strain>
    </source>
</reference>
<protein>
    <submittedName>
        <fullName evidence="2">Uncharacterized protein</fullName>
    </submittedName>
</protein>
<sequence length="68" mass="7605">MFSRFSVWLVVRLAEVVQRVRRTPDAGMETADKILWAAVVTIVVGVVGAIFRDKLRDFANGLTVTLGW</sequence>
<gene>
    <name evidence="2" type="ORF">Vau01_099200</name>
</gene>
<name>A0A8J3ZDX7_9ACTN</name>
<keyword evidence="1" id="KW-0812">Transmembrane</keyword>
<evidence type="ECO:0000313" key="2">
    <source>
        <dbReference type="EMBL" id="GIJ62404.1"/>
    </source>
</evidence>
<dbReference type="Proteomes" id="UP000612585">
    <property type="component" value="Unassembled WGS sequence"/>
</dbReference>
<dbReference type="RefSeq" id="WP_204008019.1">
    <property type="nucleotide sequence ID" value="NZ_BOPG01000077.1"/>
</dbReference>
<organism evidence="2 3">
    <name type="scientific">Virgisporangium aurantiacum</name>
    <dbReference type="NCBI Taxonomy" id="175570"/>
    <lineage>
        <taxon>Bacteria</taxon>
        <taxon>Bacillati</taxon>
        <taxon>Actinomycetota</taxon>
        <taxon>Actinomycetes</taxon>
        <taxon>Micromonosporales</taxon>
        <taxon>Micromonosporaceae</taxon>
        <taxon>Virgisporangium</taxon>
    </lineage>
</organism>
<keyword evidence="1" id="KW-0472">Membrane</keyword>
<evidence type="ECO:0000313" key="3">
    <source>
        <dbReference type="Proteomes" id="UP000612585"/>
    </source>
</evidence>
<keyword evidence="3" id="KW-1185">Reference proteome</keyword>